<accession>A0A3P6G1L5</accession>
<keyword evidence="6" id="KW-0472">Membrane</keyword>
<evidence type="ECO:0000313" key="12">
    <source>
        <dbReference type="EMBL" id="VDD59468.1"/>
    </source>
</evidence>
<dbReference type="PANTHER" id="PTHR31083:SF45">
    <property type="entry name" value="PROTEIN UPSTREAM OF FLC"/>
    <property type="match status" value="1"/>
</dbReference>
<evidence type="ECO:0000256" key="2">
    <source>
        <dbReference type="ARBA" id="ARBA00010768"/>
    </source>
</evidence>
<dbReference type="InterPro" id="IPR010369">
    <property type="entry name" value="SOK"/>
</dbReference>
<sequence length="671" mass="75038">MESNGGAGEVRRVRLVYFLSRSGHVDQPHLLSVHHISRNGVFLRDVKRWLAGVRGDAMPDAYSWSCKRRYKNGYVWQDLLDDDLITPISDNEYVLKGSEILLKPPKEDSLQAAKKAWDTRNGGDCGIAAKMIHKESPVFCSQRSTATTSTVTDESTTNVEDVVVLKPDREKVSGERDVSTGNGSGRPSVSSSTSSSSSFIKSKSYSSLRASHVLRNLMKCGGMDTNDVVLVPLTKSASGAFGAAWEDERRFQYHQQQNARKSLEGAWSSIKMNETIELCKPKVASSKPTMAPLCSQCGKSFKPEKMHSHMKLCPKMKSPSARNDLMMGNNVVKPTHQRCRNIHGNPSGHPPGDVHLTTCIFYHQASDSHGLGEIKNSWLSNIPISDKNLREMGIAQMYAVSLYYASVSLSTIEMVVDMVNRSEALNTAAAMSNVDVPVVLAIQGLLLLTLNLNDWLLHSSAPADMYVLGFQVIVPLNAGNILGAEDNGPAHKWLYLIRKTLNNRPGTSGYHTPCLALFLWKHVKNMKVMAEEKLGCHRDTQEDKGFLALRPQKTTSPLRISFSMSKNSDPYFKKHCFIYLPPCNMAWRSKSPDSTVLPICQSPMQNWRALLENDQIRLCIVLRMEKKRGHVFKGWNEGKIYFPPTYKYSENSDRYSGDDLHPKEKRLTPAW</sequence>
<dbReference type="GO" id="GO:0005886">
    <property type="term" value="C:plasma membrane"/>
    <property type="evidence" value="ECO:0007669"/>
    <property type="project" value="UniProtKB-SubCell"/>
</dbReference>
<evidence type="ECO:0000259" key="11">
    <source>
        <dbReference type="Pfam" id="PF22669"/>
    </source>
</evidence>
<feature type="compositionally biased region" description="Low complexity" evidence="9">
    <location>
        <begin position="145"/>
        <end position="164"/>
    </location>
</feature>
<evidence type="ECO:0000256" key="9">
    <source>
        <dbReference type="SAM" id="MobiDB-lite"/>
    </source>
</evidence>
<feature type="compositionally biased region" description="Low complexity" evidence="9">
    <location>
        <begin position="185"/>
        <end position="199"/>
    </location>
</feature>
<dbReference type="EMBL" id="LR031879">
    <property type="protein sequence ID" value="VDD59468.1"/>
    <property type="molecule type" value="Genomic_DNA"/>
</dbReference>
<feature type="domain" description="SOSEKI DIX-like" evidence="10">
    <location>
        <begin position="13"/>
        <end position="101"/>
    </location>
</feature>
<keyword evidence="3" id="KW-0217">Developmental protein</keyword>
<evidence type="ECO:0000256" key="5">
    <source>
        <dbReference type="ARBA" id="ARBA00022618"/>
    </source>
</evidence>
<dbReference type="GO" id="GO:0051258">
    <property type="term" value="P:protein polymerization"/>
    <property type="evidence" value="ECO:0007669"/>
    <property type="project" value="UniProtKB-ARBA"/>
</dbReference>
<dbReference type="SUPFAM" id="SSF56219">
    <property type="entry name" value="DNase I-like"/>
    <property type="match status" value="1"/>
</dbReference>
<keyword evidence="4" id="KW-1003">Cell membrane</keyword>
<keyword evidence="7" id="KW-0131">Cell cycle</keyword>
<keyword evidence="5" id="KW-0132">Cell division</keyword>
<protein>
    <recommendedName>
        <fullName evidence="13">Protein UPSTREAM OF FLC</fullName>
    </recommendedName>
</protein>
<gene>
    <name evidence="12" type="ORF">BOLC8T52697H</name>
</gene>
<reference evidence="12" key="1">
    <citation type="submission" date="2018-11" db="EMBL/GenBank/DDBJ databases">
        <authorList>
            <consortium name="Genoscope - CEA"/>
            <person name="William W."/>
        </authorList>
    </citation>
    <scope>NUCLEOTIDE SEQUENCE</scope>
</reference>
<evidence type="ECO:0000256" key="8">
    <source>
        <dbReference type="ARBA" id="ARBA00024211"/>
    </source>
</evidence>
<comment type="similarity">
    <text evidence="8">Belongs to the SOSEKI family.</text>
</comment>
<comment type="subcellular location">
    <subcellularLocation>
        <location evidence="1">Cell membrane</location>
        <topology evidence="1">Peripheral membrane protein</topology>
        <orientation evidence="1">Cytoplasmic side</orientation>
    </subcellularLocation>
</comment>
<evidence type="ECO:0000256" key="6">
    <source>
        <dbReference type="ARBA" id="ARBA00023136"/>
    </source>
</evidence>
<dbReference type="Gene3D" id="3.60.10.10">
    <property type="entry name" value="Endonuclease/exonuclease/phosphatase"/>
    <property type="match status" value="2"/>
</dbReference>
<dbReference type="PANTHER" id="PTHR31083">
    <property type="entry name" value="UPSTREAM OF FLC PROTEIN (DUF966)"/>
    <property type="match status" value="1"/>
</dbReference>
<dbReference type="AlphaFoldDB" id="A0A3P6G1L5"/>
<dbReference type="Pfam" id="PF22669">
    <property type="entry name" value="Exo_endo_phos2"/>
    <property type="match status" value="1"/>
</dbReference>
<evidence type="ECO:0000256" key="7">
    <source>
        <dbReference type="ARBA" id="ARBA00023306"/>
    </source>
</evidence>
<comment type="similarity">
    <text evidence="2">Belongs to the inositol polyphosphate 5-phosphatase family.</text>
</comment>
<dbReference type="InterPro" id="IPR036691">
    <property type="entry name" value="Endo/exonu/phosph_ase_sf"/>
</dbReference>
<organism evidence="12">
    <name type="scientific">Brassica oleracea</name>
    <name type="common">Wild cabbage</name>
    <dbReference type="NCBI Taxonomy" id="3712"/>
    <lineage>
        <taxon>Eukaryota</taxon>
        <taxon>Viridiplantae</taxon>
        <taxon>Streptophyta</taxon>
        <taxon>Embryophyta</taxon>
        <taxon>Tracheophyta</taxon>
        <taxon>Spermatophyta</taxon>
        <taxon>Magnoliopsida</taxon>
        <taxon>eudicotyledons</taxon>
        <taxon>Gunneridae</taxon>
        <taxon>Pentapetalae</taxon>
        <taxon>rosids</taxon>
        <taxon>malvids</taxon>
        <taxon>Brassicales</taxon>
        <taxon>Brassicaceae</taxon>
        <taxon>Brassiceae</taxon>
        <taxon>Brassica</taxon>
    </lineage>
</organism>
<feature type="compositionally biased region" description="Basic and acidic residues" evidence="9">
    <location>
        <begin position="166"/>
        <end position="178"/>
    </location>
</feature>
<evidence type="ECO:0000256" key="3">
    <source>
        <dbReference type="ARBA" id="ARBA00022473"/>
    </source>
</evidence>
<feature type="domain" description="Inositol polyphosphate-related phosphatase" evidence="11">
    <location>
        <begin position="585"/>
        <end position="671"/>
    </location>
</feature>
<proteinExistence type="inferred from homology"/>
<name>A0A3P6G1L5_BRAOL</name>
<dbReference type="GO" id="GO:0016791">
    <property type="term" value="F:phosphatase activity"/>
    <property type="evidence" value="ECO:0007669"/>
    <property type="project" value="InterPro"/>
</dbReference>
<evidence type="ECO:0008006" key="13">
    <source>
        <dbReference type="Google" id="ProtNLM"/>
    </source>
</evidence>
<feature type="region of interest" description="Disordered" evidence="9">
    <location>
        <begin position="145"/>
        <end position="199"/>
    </location>
</feature>
<evidence type="ECO:0000259" key="10">
    <source>
        <dbReference type="Pfam" id="PF06136"/>
    </source>
</evidence>
<dbReference type="InterPro" id="IPR000300">
    <property type="entry name" value="IPPc"/>
</dbReference>
<dbReference type="InterPro" id="IPR048351">
    <property type="entry name" value="SOK_DIX"/>
</dbReference>
<dbReference type="GO" id="GO:0051301">
    <property type="term" value="P:cell division"/>
    <property type="evidence" value="ECO:0007669"/>
    <property type="project" value="UniProtKB-KW"/>
</dbReference>
<evidence type="ECO:0000256" key="1">
    <source>
        <dbReference type="ARBA" id="ARBA00004413"/>
    </source>
</evidence>
<dbReference type="GO" id="GO:0046856">
    <property type="term" value="P:phosphatidylinositol dephosphorylation"/>
    <property type="evidence" value="ECO:0007669"/>
    <property type="project" value="InterPro"/>
</dbReference>
<dbReference type="Pfam" id="PF06136">
    <property type="entry name" value="SOK"/>
    <property type="match status" value="1"/>
</dbReference>
<evidence type="ECO:0000256" key="4">
    <source>
        <dbReference type="ARBA" id="ARBA00022475"/>
    </source>
</evidence>